<dbReference type="EMBL" id="SJSA01000001">
    <property type="protein sequence ID" value="TGG40323.1"/>
    <property type="molecule type" value="Genomic_DNA"/>
</dbReference>
<dbReference type="AlphaFoldDB" id="A0A4Z0V9V0"/>
<gene>
    <name evidence="4" type="ORF">EZ315_06330</name>
</gene>
<organism evidence="4 5">
    <name type="scientific">Duncaniella freteri</name>
    <dbReference type="NCBI Taxonomy" id="2530391"/>
    <lineage>
        <taxon>Bacteria</taxon>
        <taxon>Pseudomonadati</taxon>
        <taxon>Bacteroidota</taxon>
        <taxon>Bacteroidia</taxon>
        <taxon>Bacteroidales</taxon>
        <taxon>Muribaculaceae</taxon>
        <taxon>Duncaniella</taxon>
    </lineage>
</organism>
<dbReference type="Pfam" id="PF25852">
    <property type="entry name" value="DUF6242_C"/>
    <property type="match status" value="1"/>
</dbReference>
<feature type="domain" description="DUF6242" evidence="3">
    <location>
        <begin position="155"/>
        <end position="508"/>
    </location>
</feature>
<keyword evidence="1" id="KW-0732">Signal</keyword>
<dbReference type="PROSITE" id="PS51257">
    <property type="entry name" value="PROKAR_LIPOPROTEIN"/>
    <property type="match status" value="1"/>
</dbReference>
<dbReference type="SUPFAM" id="SSF110296">
    <property type="entry name" value="Oligoxyloglucan reducing end-specific cellobiohydrolase"/>
    <property type="match status" value="1"/>
</dbReference>
<evidence type="ECO:0000256" key="1">
    <source>
        <dbReference type="SAM" id="SignalP"/>
    </source>
</evidence>
<keyword evidence="5" id="KW-1185">Reference proteome</keyword>
<evidence type="ECO:0000259" key="3">
    <source>
        <dbReference type="Pfam" id="PF25852"/>
    </source>
</evidence>
<feature type="domain" description="DUF6242" evidence="2">
    <location>
        <begin position="48"/>
        <end position="148"/>
    </location>
</feature>
<evidence type="ECO:0000259" key="2">
    <source>
        <dbReference type="Pfam" id="PF19755"/>
    </source>
</evidence>
<evidence type="ECO:0000313" key="4">
    <source>
        <dbReference type="EMBL" id="TGG40323.1"/>
    </source>
</evidence>
<dbReference type="RefSeq" id="WP_135471336.1">
    <property type="nucleotide sequence ID" value="NZ_CASJDB010000019.1"/>
</dbReference>
<dbReference type="Pfam" id="PF19755">
    <property type="entry name" value="DUF6242"/>
    <property type="match status" value="1"/>
</dbReference>
<evidence type="ECO:0008006" key="6">
    <source>
        <dbReference type="Google" id="ProtNLM"/>
    </source>
</evidence>
<dbReference type="InterPro" id="IPR058667">
    <property type="entry name" value="DUF6242_C"/>
</dbReference>
<dbReference type="InterPro" id="IPR046209">
    <property type="entry name" value="DUF6242_N"/>
</dbReference>
<evidence type="ECO:0000313" key="5">
    <source>
        <dbReference type="Proteomes" id="UP000297635"/>
    </source>
</evidence>
<feature type="signal peptide" evidence="1">
    <location>
        <begin position="1"/>
        <end position="22"/>
    </location>
</feature>
<reference evidence="4 5" key="1">
    <citation type="submission" date="2019-02" db="EMBL/GenBank/DDBJ databases">
        <title>Isolation and identification of novel species under the genus Muribaculum.</title>
        <authorList>
            <person name="Miyake S."/>
            <person name="Ding Y."/>
            <person name="Low A."/>
            <person name="Soh M."/>
            <person name="Seedorf H."/>
        </authorList>
    </citation>
    <scope>NUCLEOTIDE SEQUENCE [LARGE SCALE GENOMIC DNA]</scope>
    <source>
        <strain evidence="4 5">TLL-A3</strain>
    </source>
</reference>
<accession>A0A4Z0V9V0</accession>
<feature type="chain" id="PRO_5021222551" description="Exo-alpha-sialidase" evidence="1">
    <location>
        <begin position="23"/>
        <end position="510"/>
    </location>
</feature>
<name>A0A4Z0V9V0_9BACT</name>
<dbReference type="Proteomes" id="UP000297635">
    <property type="component" value="Unassembled WGS sequence"/>
</dbReference>
<proteinExistence type="predicted"/>
<protein>
    <recommendedName>
        <fullName evidence="6">Exo-alpha-sialidase</fullName>
    </recommendedName>
</protein>
<comment type="caution">
    <text evidence="4">The sequence shown here is derived from an EMBL/GenBank/DDBJ whole genome shotgun (WGS) entry which is preliminary data.</text>
</comment>
<sequence length="510" mass="55620">MTKRFPLYLTIALLISCFTAGCNDDTSDMAVLEGDYYNCSISSFSLSKDDSVLRALDSVFFSIDLINAEIYNADSLPKGTDIRKLVVNVNAVAASSIEVTYKALVSKRDTTVNLTEHPGDSINFSDGPVEMTVTSYNGQAKLKYNIRVNVHTMVSDTLYWDQLQRVDFPKSARAQKTVMYADKPHTMLEGTDGTFYLCTTSSPEIESWSTVIPSLPSGADINSFAATTDALYITDAQGHLYTSTDGLTWSATSAVMDCVYGGYGTTLLGARKDGNTWKQVSYPASAERALPAGCPVKGTSQLVIYETKWSDNSMAIMIGGQDSAGRYTGEAWAYDGTIWDRVSTTGIDERAGVTLLPYLTPRIAANSWRVTNQSALLAMGGYYENENGKVTAKHVYISYDFGITWKEADTYLQFPSSYPAFSMAQALVIDYTLSSRSSAGGNWADIPVNGIPAWATPLDRNSGMASRIDKPVTSWECPYIFLFGGTAADGSLIPGVTRGVINRFTFKPIY</sequence>
<dbReference type="Gene3D" id="2.60.40.2340">
    <property type="match status" value="1"/>
</dbReference>
<dbReference type="GeneID" id="82149405"/>